<feature type="compositionally biased region" description="Basic and acidic residues" evidence="8">
    <location>
        <begin position="415"/>
        <end position="430"/>
    </location>
</feature>
<evidence type="ECO:0000256" key="7">
    <source>
        <dbReference type="ARBA" id="ARBA00023242"/>
    </source>
</evidence>
<dbReference type="KEGG" id="ela:UCREL1_400"/>
<keyword evidence="7" id="KW-0539">Nucleus</keyword>
<feature type="compositionally biased region" description="Basic and acidic residues" evidence="8">
    <location>
        <begin position="73"/>
        <end position="82"/>
    </location>
</feature>
<dbReference type="Pfam" id="PF13919">
    <property type="entry name" value="ASXH"/>
    <property type="match status" value="1"/>
</dbReference>
<feature type="compositionally biased region" description="Basic and acidic residues" evidence="8">
    <location>
        <begin position="52"/>
        <end position="63"/>
    </location>
</feature>
<feature type="compositionally biased region" description="Basic and acidic residues" evidence="8">
    <location>
        <begin position="130"/>
        <end position="141"/>
    </location>
</feature>
<evidence type="ECO:0000313" key="10">
    <source>
        <dbReference type="EMBL" id="EMR72535.1"/>
    </source>
</evidence>
<dbReference type="STRING" id="1287681.M7U0T1"/>
<dbReference type="InterPro" id="IPR044867">
    <property type="entry name" value="DEUBAD_dom"/>
</dbReference>
<evidence type="ECO:0000256" key="4">
    <source>
        <dbReference type="ARBA" id="ARBA00022833"/>
    </source>
</evidence>
<evidence type="ECO:0000256" key="6">
    <source>
        <dbReference type="ARBA" id="ARBA00023163"/>
    </source>
</evidence>
<dbReference type="OrthoDB" id="2289918at2759"/>
<keyword evidence="11" id="KW-1185">Reference proteome</keyword>
<comment type="subcellular location">
    <subcellularLocation>
        <location evidence="1">Nucleus</location>
    </subcellularLocation>
</comment>
<name>M7U0T1_EUTLA</name>
<feature type="region of interest" description="Disordered" evidence="8">
    <location>
        <begin position="510"/>
        <end position="535"/>
    </location>
</feature>
<dbReference type="eggNOG" id="ENOG502S8M1">
    <property type="taxonomic scope" value="Eukaryota"/>
</dbReference>
<evidence type="ECO:0000259" key="9">
    <source>
        <dbReference type="PROSITE" id="PS51916"/>
    </source>
</evidence>
<organism evidence="10 11">
    <name type="scientific">Eutypa lata (strain UCR-EL1)</name>
    <name type="common">Grapevine dieback disease fungus</name>
    <name type="synonym">Eutypa armeniacae</name>
    <dbReference type="NCBI Taxonomy" id="1287681"/>
    <lineage>
        <taxon>Eukaryota</taxon>
        <taxon>Fungi</taxon>
        <taxon>Dikarya</taxon>
        <taxon>Ascomycota</taxon>
        <taxon>Pezizomycotina</taxon>
        <taxon>Sordariomycetes</taxon>
        <taxon>Xylariomycetidae</taxon>
        <taxon>Xylariales</taxon>
        <taxon>Diatrypaceae</taxon>
        <taxon>Eutypa</taxon>
    </lineage>
</organism>
<feature type="region of interest" description="Disordered" evidence="8">
    <location>
        <begin position="377"/>
        <end position="430"/>
    </location>
</feature>
<feature type="compositionally biased region" description="Low complexity" evidence="8">
    <location>
        <begin position="26"/>
        <end position="37"/>
    </location>
</feature>
<keyword evidence="2" id="KW-0479">Metal-binding</keyword>
<keyword evidence="3" id="KW-0863">Zinc-finger</keyword>
<dbReference type="Proteomes" id="UP000012174">
    <property type="component" value="Unassembled WGS sequence"/>
</dbReference>
<dbReference type="GO" id="GO:0008270">
    <property type="term" value="F:zinc ion binding"/>
    <property type="evidence" value="ECO:0007669"/>
    <property type="project" value="UniProtKB-KW"/>
</dbReference>
<dbReference type="InterPro" id="IPR028020">
    <property type="entry name" value="ASX_DEUBAD_dom"/>
</dbReference>
<dbReference type="PROSITE" id="PS51916">
    <property type="entry name" value="DEUBAD"/>
    <property type="match status" value="1"/>
</dbReference>
<keyword evidence="5" id="KW-0805">Transcription regulation</keyword>
<feature type="compositionally biased region" description="Low complexity" evidence="8">
    <location>
        <begin position="98"/>
        <end position="107"/>
    </location>
</feature>
<dbReference type="GO" id="GO:0005634">
    <property type="term" value="C:nucleus"/>
    <property type="evidence" value="ECO:0007669"/>
    <property type="project" value="UniProtKB-SubCell"/>
</dbReference>
<feature type="compositionally biased region" description="Acidic residues" evidence="8">
    <location>
        <begin position="380"/>
        <end position="400"/>
    </location>
</feature>
<evidence type="ECO:0000256" key="1">
    <source>
        <dbReference type="ARBA" id="ARBA00004123"/>
    </source>
</evidence>
<accession>M7U0T1</accession>
<dbReference type="OMA" id="SHPLEEN"/>
<feature type="compositionally biased region" description="Polar residues" evidence="8">
    <location>
        <begin position="40"/>
        <end position="51"/>
    </location>
</feature>
<feature type="domain" description="DEUBAD" evidence="9">
    <location>
        <begin position="259"/>
        <end position="375"/>
    </location>
</feature>
<gene>
    <name evidence="10" type="ORF">UCREL1_400</name>
</gene>
<sequence>MPPRKKRSTEAIAVAPTRRSTRTRRPSQAAVAAAAAASEGFNQNNSQAQKTTTRDSKVPKKEASVTGGPQKDVVVHRPRETAAAESTAAALPPPPPLTVATTTVKTTHISSGGDDETKSGGSEKAAITIAEEKGDSHHDKNIIGAVDYDMNDDDDSDDYDDDGNDDATDDDGDDDDESEDKIVAAHPSLPKAATRTLPVKIINKKSQSRRYVAVPAADDDEDELATEQPAIKIVKVSDTSGGRKTRSKYDRPEEMLTNPRSPLVGARLRDLLCSAKAWDLLNPEERKQVLAKFPDQREILRDSSGSEEARPNVAALKNNNNFRHDITRYQDNLAKGKHDPEWIRQAQDAHRKRELGMYEEYLAARFEEDWGIKMPGGFAVDEEEDRDDGDGDSGGEEEIEKEGTAALGTVAGADGEDKKEEEDRLAVNDDDQIKHVNAGDVHPVVEGLGGAREIVGTDHEMVDVPKDGENHLVAVAEQSENAPATAAATAAANDDAALNGQEMVVKEARGGVPGGDEAVSHPLEENAATAVQEGV</sequence>
<evidence type="ECO:0000313" key="11">
    <source>
        <dbReference type="Proteomes" id="UP000012174"/>
    </source>
</evidence>
<evidence type="ECO:0000256" key="3">
    <source>
        <dbReference type="ARBA" id="ARBA00022771"/>
    </source>
</evidence>
<feature type="region of interest" description="Disordered" evidence="8">
    <location>
        <begin position="1"/>
        <end position="194"/>
    </location>
</feature>
<keyword evidence="4" id="KW-0862">Zinc</keyword>
<reference evidence="11" key="1">
    <citation type="journal article" date="2013" name="Genome Announc.">
        <title>Draft genome sequence of the grapevine dieback fungus Eutypa lata UCR-EL1.</title>
        <authorList>
            <person name="Blanco-Ulate B."/>
            <person name="Rolshausen P.E."/>
            <person name="Cantu D."/>
        </authorList>
    </citation>
    <scope>NUCLEOTIDE SEQUENCE [LARGE SCALE GENOMIC DNA]</scope>
    <source>
        <strain evidence="11">UCR-EL1</strain>
    </source>
</reference>
<evidence type="ECO:0000256" key="2">
    <source>
        <dbReference type="ARBA" id="ARBA00022723"/>
    </source>
</evidence>
<proteinExistence type="predicted"/>
<evidence type="ECO:0000256" key="8">
    <source>
        <dbReference type="SAM" id="MobiDB-lite"/>
    </source>
</evidence>
<feature type="compositionally biased region" description="Acidic residues" evidence="8">
    <location>
        <begin position="149"/>
        <end position="179"/>
    </location>
</feature>
<dbReference type="AlphaFoldDB" id="M7U0T1"/>
<keyword evidence="6" id="KW-0804">Transcription</keyword>
<feature type="region of interest" description="Disordered" evidence="8">
    <location>
        <begin position="235"/>
        <end position="258"/>
    </location>
</feature>
<evidence type="ECO:0000256" key="5">
    <source>
        <dbReference type="ARBA" id="ARBA00023015"/>
    </source>
</evidence>
<dbReference type="EMBL" id="KB705436">
    <property type="protein sequence ID" value="EMR72535.1"/>
    <property type="molecule type" value="Genomic_DNA"/>
</dbReference>
<protein>
    <submittedName>
        <fullName evidence="10">Putative proline-rich early nodulin protein</fullName>
    </submittedName>
</protein>
<dbReference type="HOGENOM" id="CLU_509022_0_0_1"/>